<dbReference type="AlphaFoldDB" id="A0A3B0X2I3"/>
<protein>
    <submittedName>
        <fullName evidence="1">Aspartokinase</fullName>
        <ecNumber evidence="1">2.7.2.4</ecNumber>
    </submittedName>
</protein>
<accession>A0A3B0X2I3</accession>
<sequence length="36" mass="3915">MALIVQKYGGTSVGTIERIQAVARRIIATRDKGNQV</sequence>
<name>A0A3B0X2I3_9ZZZZ</name>
<gene>
    <name evidence="1" type="ORF">MNBD_GAMMA07-2344</name>
</gene>
<dbReference type="InterPro" id="IPR036393">
    <property type="entry name" value="AceGlu_kinase-like_sf"/>
</dbReference>
<dbReference type="GO" id="GO:0008652">
    <property type="term" value="P:amino acid biosynthetic process"/>
    <property type="evidence" value="ECO:0007669"/>
    <property type="project" value="InterPro"/>
</dbReference>
<dbReference type="GO" id="GO:0004072">
    <property type="term" value="F:aspartate kinase activity"/>
    <property type="evidence" value="ECO:0007669"/>
    <property type="project" value="UniProtKB-EC"/>
</dbReference>
<reference evidence="1" key="1">
    <citation type="submission" date="2018-06" db="EMBL/GenBank/DDBJ databases">
        <authorList>
            <person name="Zhirakovskaya E."/>
        </authorList>
    </citation>
    <scope>NUCLEOTIDE SEQUENCE</scope>
</reference>
<dbReference type="EC" id="2.7.2.4" evidence="1"/>
<dbReference type="EMBL" id="UOFF01000445">
    <property type="protein sequence ID" value="VAW57722.1"/>
    <property type="molecule type" value="Genomic_DNA"/>
</dbReference>
<dbReference type="InterPro" id="IPR018042">
    <property type="entry name" value="Aspartate_kinase_CS"/>
</dbReference>
<dbReference type="SUPFAM" id="SSF53633">
    <property type="entry name" value="Carbamate kinase-like"/>
    <property type="match status" value="1"/>
</dbReference>
<keyword evidence="1" id="KW-0418">Kinase</keyword>
<organism evidence="1">
    <name type="scientific">hydrothermal vent metagenome</name>
    <dbReference type="NCBI Taxonomy" id="652676"/>
    <lineage>
        <taxon>unclassified sequences</taxon>
        <taxon>metagenomes</taxon>
        <taxon>ecological metagenomes</taxon>
    </lineage>
</organism>
<evidence type="ECO:0000313" key="1">
    <source>
        <dbReference type="EMBL" id="VAW57722.1"/>
    </source>
</evidence>
<proteinExistence type="predicted"/>
<dbReference type="PROSITE" id="PS00324">
    <property type="entry name" value="ASPARTOKINASE"/>
    <property type="match status" value="1"/>
</dbReference>
<feature type="non-terminal residue" evidence="1">
    <location>
        <position position="36"/>
    </location>
</feature>
<dbReference type="Gene3D" id="3.40.1160.10">
    <property type="entry name" value="Acetylglutamate kinase-like"/>
    <property type="match status" value="1"/>
</dbReference>
<keyword evidence="1" id="KW-0808">Transferase</keyword>